<comment type="caution">
    <text evidence="6">The sequence shown here is derived from an EMBL/GenBank/DDBJ whole genome shotgun (WGS) entry which is preliminary data.</text>
</comment>
<dbReference type="InterPro" id="IPR035896">
    <property type="entry name" value="AN1-like_Znf"/>
</dbReference>
<name>A0A2V2NBP9_9EURY</name>
<organism evidence="6 7">
    <name type="scientific">Methanospirillum lacunae</name>
    <dbReference type="NCBI Taxonomy" id="668570"/>
    <lineage>
        <taxon>Archaea</taxon>
        <taxon>Methanobacteriati</taxon>
        <taxon>Methanobacteriota</taxon>
        <taxon>Stenosarchaea group</taxon>
        <taxon>Methanomicrobia</taxon>
        <taxon>Methanomicrobiales</taxon>
        <taxon>Methanospirillaceae</taxon>
        <taxon>Methanospirillum</taxon>
    </lineage>
</organism>
<keyword evidence="2" id="KW-0863">Zinc-finger</keyword>
<dbReference type="EMBL" id="QGMY01000005">
    <property type="protein sequence ID" value="PWR73001.1"/>
    <property type="molecule type" value="Genomic_DNA"/>
</dbReference>
<protein>
    <recommendedName>
        <fullName evidence="5">AN1-type domain-containing protein</fullName>
    </recommendedName>
</protein>
<dbReference type="Gene3D" id="4.10.1110.10">
    <property type="entry name" value="AN1-like Zinc finger"/>
    <property type="match status" value="1"/>
</dbReference>
<keyword evidence="4" id="KW-0472">Membrane</keyword>
<reference evidence="6 7" key="1">
    <citation type="submission" date="2018-05" db="EMBL/GenBank/DDBJ databases">
        <title>Draft genome of Methanospirillum lacunae Ki8-1.</title>
        <authorList>
            <person name="Dueholm M.S."/>
            <person name="Nielsen P.H."/>
            <person name="Bakmann L.F."/>
            <person name="Otzen D.E."/>
        </authorList>
    </citation>
    <scope>NUCLEOTIDE SEQUENCE [LARGE SCALE GENOMIC DNA]</scope>
    <source>
        <strain evidence="6 7">Ki8-1</strain>
    </source>
</reference>
<dbReference type="AlphaFoldDB" id="A0A2V2NBP9"/>
<evidence type="ECO:0000313" key="7">
    <source>
        <dbReference type="Proteomes" id="UP000245657"/>
    </source>
</evidence>
<dbReference type="SMART" id="SM00154">
    <property type="entry name" value="ZnF_AN1"/>
    <property type="match status" value="1"/>
</dbReference>
<sequence>MDQMVECEFCGTEVSGGSAFTCTYCHGTFCPAHRLPFNHACPNIEEWRNSKPSAKKVKKQTSESRVLTDQKGLVVGGVLMLALIIVFLLLFRIL</sequence>
<keyword evidence="4" id="KW-0812">Transmembrane</keyword>
<dbReference type="InterPro" id="IPR000058">
    <property type="entry name" value="Znf_AN1"/>
</dbReference>
<keyword evidence="1" id="KW-0479">Metal-binding</keyword>
<dbReference type="Proteomes" id="UP000245657">
    <property type="component" value="Unassembled WGS sequence"/>
</dbReference>
<dbReference type="RefSeq" id="WP_109968006.1">
    <property type="nucleotide sequence ID" value="NZ_CP176093.1"/>
</dbReference>
<evidence type="ECO:0000256" key="4">
    <source>
        <dbReference type="SAM" id="Phobius"/>
    </source>
</evidence>
<feature type="transmembrane region" description="Helical" evidence="4">
    <location>
        <begin position="72"/>
        <end position="91"/>
    </location>
</feature>
<evidence type="ECO:0000259" key="5">
    <source>
        <dbReference type="SMART" id="SM00154"/>
    </source>
</evidence>
<keyword evidence="3" id="KW-0862">Zinc</keyword>
<dbReference type="Pfam" id="PF01428">
    <property type="entry name" value="zf-AN1"/>
    <property type="match status" value="1"/>
</dbReference>
<accession>A0A2V2NBP9</accession>
<dbReference type="SUPFAM" id="SSF118310">
    <property type="entry name" value="AN1-like Zinc finger"/>
    <property type="match status" value="1"/>
</dbReference>
<dbReference type="OrthoDB" id="117282at2157"/>
<evidence type="ECO:0000256" key="1">
    <source>
        <dbReference type="ARBA" id="ARBA00022723"/>
    </source>
</evidence>
<proteinExistence type="predicted"/>
<keyword evidence="7" id="KW-1185">Reference proteome</keyword>
<dbReference type="GO" id="GO:0008270">
    <property type="term" value="F:zinc ion binding"/>
    <property type="evidence" value="ECO:0007669"/>
    <property type="project" value="UniProtKB-KW"/>
</dbReference>
<gene>
    <name evidence="6" type="ORF">DK846_05850</name>
</gene>
<keyword evidence="4" id="KW-1133">Transmembrane helix</keyword>
<evidence type="ECO:0000256" key="3">
    <source>
        <dbReference type="ARBA" id="ARBA00022833"/>
    </source>
</evidence>
<dbReference type="GeneID" id="97548934"/>
<feature type="domain" description="AN1-type" evidence="5">
    <location>
        <begin position="7"/>
        <end position="46"/>
    </location>
</feature>
<evidence type="ECO:0000256" key="2">
    <source>
        <dbReference type="ARBA" id="ARBA00022771"/>
    </source>
</evidence>
<evidence type="ECO:0000313" key="6">
    <source>
        <dbReference type="EMBL" id="PWR73001.1"/>
    </source>
</evidence>